<feature type="region of interest" description="Disordered" evidence="1">
    <location>
        <begin position="1"/>
        <end position="30"/>
    </location>
</feature>
<sequence length="116" mass="13691">MASKKARKQNRAEKKIKKKPFQETTSTTQEHRQNYYSRSYFFIYCCLSMWRRWLLYPESSEVSDTGDADVSTSAEEAKSLKELRVTAETDRFLCSYGDRPLLRQSIRLTNISELIF</sequence>
<keyword evidence="3" id="KW-1185">Reference proteome</keyword>
<organism evidence="2 3">
    <name type="scientific">Brassica napus</name>
    <name type="common">Rape</name>
    <dbReference type="NCBI Taxonomy" id="3708"/>
    <lineage>
        <taxon>Eukaryota</taxon>
        <taxon>Viridiplantae</taxon>
        <taxon>Streptophyta</taxon>
        <taxon>Embryophyta</taxon>
        <taxon>Tracheophyta</taxon>
        <taxon>Spermatophyta</taxon>
        <taxon>Magnoliopsida</taxon>
        <taxon>eudicotyledons</taxon>
        <taxon>Gunneridae</taxon>
        <taxon>Pentapetalae</taxon>
        <taxon>rosids</taxon>
        <taxon>malvids</taxon>
        <taxon>Brassicales</taxon>
        <taxon>Brassicaceae</taxon>
        <taxon>Brassiceae</taxon>
        <taxon>Brassica</taxon>
    </lineage>
</organism>
<evidence type="ECO:0000256" key="1">
    <source>
        <dbReference type="SAM" id="MobiDB-lite"/>
    </source>
</evidence>
<dbReference type="Proteomes" id="UP000824890">
    <property type="component" value="Unassembled WGS sequence"/>
</dbReference>
<protein>
    <submittedName>
        <fullName evidence="2">Uncharacterized protein</fullName>
    </submittedName>
</protein>
<proteinExistence type="predicted"/>
<gene>
    <name evidence="2" type="ORF">HID58_011589</name>
</gene>
<evidence type="ECO:0000313" key="3">
    <source>
        <dbReference type="Proteomes" id="UP000824890"/>
    </source>
</evidence>
<evidence type="ECO:0000313" key="2">
    <source>
        <dbReference type="EMBL" id="KAH0934472.1"/>
    </source>
</evidence>
<feature type="compositionally biased region" description="Basic residues" evidence="1">
    <location>
        <begin position="1"/>
        <end position="19"/>
    </location>
</feature>
<feature type="non-terminal residue" evidence="2">
    <location>
        <position position="116"/>
    </location>
</feature>
<comment type="caution">
    <text evidence="2">The sequence shown here is derived from an EMBL/GenBank/DDBJ whole genome shotgun (WGS) entry which is preliminary data.</text>
</comment>
<accession>A0ABQ8DYL9</accession>
<dbReference type="EMBL" id="JAGKQM010000003">
    <property type="protein sequence ID" value="KAH0934472.1"/>
    <property type="molecule type" value="Genomic_DNA"/>
</dbReference>
<name>A0ABQ8DYL9_BRANA</name>
<reference evidence="2 3" key="1">
    <citation type="submission" date="2021-05" db="EMBL/GenBank/DDBJ databases">
        <title>Genome Assembly of Synthetic Allotetraploid Brassica napus Reveals Homoeologous Exchanges between Subgenomes.</title>
        <authorList>
            <person name="Davis J.T."/>
        </authorList>
    </citation>
    <scope>NUCLEOTIDE SEQUENCE [LARGE SCALE GENOMIC DNA]</scope>
    <source>
        <strain evidence="3">cv. Da-Ae</strain>
        <tissue evidence="2">Seedling</tissue>
    </source>
</reference>